<evidence type="ECO:0000313" key="7">
    <source>
        <dbReference type="Proteomes" id="UP001154078"/>
    </source>
</evidence>
<dbReference type="SUPFAM" id="SSF53098">
    <property type="entry name" value="Ribonuclease H-like"/>
    <property type="match status" value="1"/>
</dbReference>
<protein>
    <recommendedName>
        <fullName evidence="5">BED-type domain-containing protein</fullName>
    </recommendedName>
</protein>
<keyword evidence="1" id="KW-0479">Metal-binding</keyword>
<reference evidence="6" key="1">
    <citation type="submission" date="2021-12" db="EMBL/GenBank/DDBJ databases">
        <authorList>
            <person name="King R."/>
        </authorList>
    </citation>
    <scope>NUCLEOTIDE SEQUENCE</scope>
</reference>
<organism evidence="6 7">
    <name type="scientific">Brassicogethes aeneus</name>
    <name type="common">Rape pollen beetle</name>
    <name type="synonym">Meligethes aeneus</name>
    <dbReference type="NCBI Taxonomy" id="1431903"/>
    <lineage>
        <taxon>Eukaryota</taxon>
        <taxon>Metazoa</taxon>
        <taxon>Ecdysozoa</taxon>
        <taxon>Arthropoda</taxon>
        <taxon>Hexapoda</taxon>
        <taxon>Insecta</taxon>
        <taxon>Pterygota</taxon>
        <taxon>Neoptera</taxon>
        <taxon>Endopterygota</taxon>
        <taxon>Coleoptera</taxon>
        <taxon>Polyphaga</taxon>
        <taxon>Cucujiformia</taxon>
        <taxon>Nitidulidae</taxon>
        <taxon>Meligethinae</taxon>
        <taxon>Brassicogethes</taxon>
    </lineage>
</organism>
<dbReference type="PANTHER" id="PTHR47501:SF5">
    <property type="entry name" value="HAT C-TERMINAL DIMERISATION DOMAIN-CONTAINING PROTEIN"/>
    <property type="match status" value="1"/>
</dbReference>
<evidence type="ECO:0000313" key="6">
    <source>
        <dbReference type="EMBL" id="CAH0562962.1"/>
    </source>
</evidence>
<dbReference type="EMBL" id="OV121139">
    <property type="protein sequence ID" value="CAH0562962.1"/>
    <property type="molecule type" value="Genomic_DNA"/>
</dbReference>
<evidence type="ECO:0000256" key="1">
    <source>
        <dbReference type="ARBA" id="ARBA00022723"/>
    </source>
</evidence>
<evidence type="ECO:0000256" key="3">
    <source>
        <dbReference type="ARBA" id="ARBA00022833"/>
    </source>
</evidence>
<dbReference type="GO" id="GO:0003677">
    <property type="term" value="F:DNA binding"/>
    <property type="evidence" value="ECO:0007669"/>
    <property type="project" value="InterPro"/>
</dbReference>
<evidence type="ECO:0000256" key="2">
    <source>
        <dbReference type="ARBA" id="ARBA00022771"/>
    </source>
</evidence>
<accession>A0A9P0FNN6</accession>
<feature type="domain" description="BED-type" evidence="5">
    <location>
        <begin position="38"/>
        <end position="73"/>
    </location>
</feature>
<feature type="region of interest" description="Disordered" evidence="4">
    <location>
        <begin position="86"/>
        <end position="107"/>
    </location>
</feature>
<gene>
    <name evidence="6" type="ORF">MELIAE_LOCUS11969</name>
</gene>
<dbReference type="InterPro" id="IPR003656">
    <property type="entry name" value="Znf_BED"/>
</dbReference>
<name>A0A9P0FNN6_BRAAE</name>
<dbReference type="InterPro" id="IPR012337">
    <property type="entry name" value="RNaseH-like_sf"/>
</dbReference>
<dbReference type="PANTHER" id="PTHR47501">
    <property type="entry name" value="TRANSPOSASE-RELATED"/>
    <property type="match status" value="1"/>
</dbReference>
<dbReference type="Proteomes" id="UP001154078">
    <property type="component" value="Chromosome 8"/>
</dbReference>
<keyword evidence="3" id="KW-0862">Zinc</keyword>
<evidence type="ECO:0000259" key="5">
    <source>
        <dbReference type="Pfam" id="PF02892"/>
    </source>
</evidence>
<dbReference type="GO" id="GO:0008270">
    <property type="term" value="F:zinc ion binding"/>
    <property type="evidence" value="ECO:0007669"/>
    <property type="project" value="UniProtKB-KW"/>
</dbReference>
<dbReference type="OrthoDB" id="6774550at2759"/>
<keyword evidence="2" id="KW-0863">Zinc-finger</keyword>
<sequence>MEANNNNNRGFTLPLILSAQAHLFNVLDNKDHDPLEPTQQVKAECRICPIKSIISGSRNATGNFYTHLRRKHPAALKKLANLKTMTTEKQKQPNQKVEGSPPDKKLRLNPFERMRQCQMSKDMVGFLFCMNTSIVYSQTLNLRVYAIPDTVSCPDDTDFLNEELRVDIVDIPDFSLIQTDDTDMDEIEITLPQHYRCCSHTLNLIATKDVEAALKDATYKRVYHSSFAKLTGLWNLCHRSTSASDAVEQICKCKLLVPCETRWNSFYDSVTRIITLKDFLSAICEKQQKPKLKSPEMEFLEEYKNVMEPLAKAIDILQGEDKCYLGYVLPTLIQIRQTLNSLTHLVYCDPLKNAILESLSKRFGEILDLKSSSKQYILATVSLPKFKLKWLAKTYPCYDTVKSLFLSEMERLYKMAKKMIWKILLTLKWKKMIFLVSYIALPPPTAKVILKYIIPIHIKLVGKKCLHQFVLCSFCNI</sequence>
<dbReference type="AlphaFoldDB" id="A0A9P0FNN6"/>
<keyword evidence="7" id="KW-1185">Reference proteome</keyword>
<proteinExistence type="predicted"/>
<evidence type="ECO:0000256" key="4">
    <source>
        <dbReference type="SAM" id="MobiDB-lite"/>
    </source>
</evidence>
<dbReference type="Pfam" id="PF02892">
    <property type="entry name" value="zf-BED"/>
    <property type="match status" value="1"/>
</dbReference>